<evidence type="ECO:0000313" key="3">
    <source>
        <dbReference type="Proteomes" id="UP000695000"/>
    </source>
</evidence>
<keyword evidence="1" id="KW-0812">Transmembrane</keyword>
<protein>
    <submittedName>
        <fullName evidence="4">Uncharacterized protein LOC108569819</fullName>
    </submittedName>
</protein>
<sequence>MVEKFFCYDLRLGISIFGVINLVMSGIIVMVHLALSMIVEDPDVAATHTFLTGGHLLNFIMNGCLSYGAHKEKRLFLLPYLIVQCIGLALITILCVILVFGNPIAIIILIALSFFWYIWVCVLSFYQMLDPHNPHYVPRRVDKPDTIVFVEPQPPAYYENKEADAV</sequence>
<feature type="transmembrane region" description="Helical" evidence="1">
    <location>
        <begin position="77"/>
        <end position="100"/>
    </location>
</feature>
<feature type="transmembrane region" description="Helical" evidence="1">
    <location>
        <begin position="12"/>
        <end position="39"/>
    </location>
</feature>
<gene>
    <name evidence="4" type="primary">LOC108569819</name>
</gene>
<feature type="domain" description="DUF7027" evidence="2">
    <location>
        <begin position="13"/>
        <end position="100"/>
    </location>
</feature>
<dbReference type="GeneID" id="108569819"/>
<keyword evidence="1" id="KW-0472">Membrane</keyword>
<dbReference type="Pfam" id="PF22954">
    <property type="entry name" value="DUF7027"/>
    <property type="match status" value="1"/>
</dbReference>
<dbReference type="InterPro" id="IPR054291">
    <property type="entry name" value="DUF7027"/>
</dbReference>
<evidence type="ECO:0000259" key="2">
    <source>
        <dbReference type="Pfam" id="PF22954"/>
    </source>
</evidence>
<dbReference type="Proteomes" id="UP000695000">
    <property type="component" value="Unplaced"/>
</dbReference>
<feature type="transmembrane region" description="Helical" evidence="1">
    <location>
        <begin position="106"/>
        <end position="126"/>
    </location>
</feature>
<evidence type="ECO:0000313" key="4">
    <source>
        <dbReference type="RefSeq" id="XP_017787001.1"/>
    </source>
</evidence>
<reference evidence="4" key="1">
    <citation type="submission" date="2025-08" db="UniProtKB">
        <authorList>
            <consortium name="RefSeq"/>
        </authorList>
    </citation>
    <scope>IDENTIFICATION</scope>
    <source>
        <tissue evidence="4">Whole Larva</tissue>
    </source>
</reference>
<feature type="transmembrane region" description="Helical" evidence="1">
    <location>
        <begin position="45"/>
        <end position="65"/>
    </location>
</feature>
<keyword evidence="3" id="KW-1185">Reference proteome</keyword>
<dbReference type="RefSeq" id="XP_017787001.1">
    <property type="nucleotide sequence ID" value="XM_017931512.1"/>
</dbReference>
<name>A0ABM1NJK1_NICVS</name>
<keyword evidence="1" id="KW-1133">Transmembrane helix</keyword>
<evidence type="ECO:0000256" key="1">
    <source>
        <dbReference type="SAM" id="Phobius"/>
    </source>
</evidence>
<proteinExistence type="predicted"/>
<accession>A0ABM1NJK1</accession>
<organism evidence="3 4">
    <name type="scientific">Nicrophorus vespilloides</name>
    <name type="common">Boreal carrion beetle</name>
    <dbReference type="NCBI Taxonomy" id="110193"/>
    <lineage>
        <taxon>Eukaryota</taxon>
        <taxon>Metazoa</taxon>
        <taxon>Ecdysozoa</taxon>
        <taxon>Arthropoda</taxon>
        <taxon>Hexapoda</taxon>
        <taxon>Insecta</taxon>
        <taxon>Pterygota</taxon>
        <taxon>Neoptera</taxon>
        <taxon>Endopterygota</taxon>
        <taxon>Coleoptera</taxon>
        <taxon>Polyphaga</taxon>
        <taxon>Staphyliniformia</taxon>
        <taxon>Silphidae</taxon>
        <taxon>Nicrophorinae</taxon>
        <taxon>Nicrophorus</taxon>
    </lineage>
</organism>